<proteinExistence type="predicted"/>
<evidence type="ECO:0000313" key="2">
    <source>
        <dbReference type="Proteomes" id="UP000273641"/>
    </source>
</evidence>
<dbReference type="InterPro" id="IPR036390">
    <property type="entry name" value="WH_DNA-bd_sf"/>
</dbReference>
<name>A0AAE8FR55_CLOPF</name>
<dbReference type="InterPro" id="IPR036388">
    <property type="entry name" value="WH-like_DNA-bd_sf"/>
</dbReference>
<reference evidence="1 2" key="1">
    <citation type="submission" date="2018-11" db="EMBL/GenBank/DDBJ databases">
        <title>Draft genome sequences of potential pathogenic Clostridium perfringens from environmental surface water in the North West Province, South Africa.</title>
        <authorList>
            <person name="Fourie J.C.J."/>
            <person name="Sanko T.J."/>
            <person name="Bezuidenhout C."/>
            <person name="Mienie C."/>
            <person name="Adeleke R."/>
        </authorList>
    </citation>
    <scope>NUCLEOTIDE SEQUENCE [LARGE SCALE GENOMIC DNA]</scope>
    <source>
        <strain evidence="1 2">SC4-C13</strain>
    </source>
</reference>
<dbReference type="AlphaFoldDB" id="A0AAE8FR55"/>
<comment type="caution">
    <text evidence="1">The sequence shown here is derived from an EMBL/GenBank/DDBJ whole genome shotgun (WGS) entry which is preliminary data.</text>
</comment>
<sequence>MSREDIINIMNKALDAGLKNRTIAIVTLLLTYGAFEVSVTQVEMARRLNMDRTFLIKGIRELENKNFITVKKEGKRNIYIINK</sequence>
<evidence type="ECO:0000313" key="1">
    <source>
        <dbReference type="EMBL" id="RQN22916.1"/>
    </source>
</evidence>
<organism evidence="1 2">
    <name type="scientific">Clostridium perfringens</name>
    <dbReference type="NCBI Taxonomy" id="1502"/>
    <lineage>
        <taxon>Bacteria</taxon>
        <taxon>Bacillati</taxon>
        <taxon>Bacillota</taxon>
        <taxon>Clostridia</taxon>
        <taxon>Eubacteriales</taxon>
        <taxon>Clostridiaceae</taxon>
        <taxon>Clostridium</taxon>
    </lineage>
</organism>
<dbReference type="EMBL" id="RQNR01000012">
    <property type="protein sequence ID" value="RQN22916.1"/>
    <property type="molecule type" value="Genomic_DNA"/>
</dbReference>
<dbReference type="RefSeq" id="WP_124228940.1">
    <property type="nucleotide sequence ID" value="NZ_CP148678.1"/>
</dbReference>
<protein>
    <submittedName>
        <fullName evidence="1">Uncharacterized protein</fullName>
    </submittedName>
</protein>
<dbReference type="SUPFAM" id="SSF46785">
    <property type="entry name" value="Winged helix' DNA-binding domain"/>
    <property type="match status" value="1"/>
</dbReference>
<accession>A0AAE8FR55</accession>
<dbReference type="Proteomes" id="UP000273641">
    <property type="component" value="Unassembled WGS sequence"/>
</dbReference>
<dbReference type="Gene3D" id="1.10.10.10">
    <property type="entry name" value="Winged helix-like DNA-binding domain superfamily/Winged helix DNA-binding domain"/>
    <property type="match status" value="1"/>
</dbReference>
<gene>
    <name evidence="1" type="ORF">EHZ11_14845</name>
</gene>